<keyword evidence="3" id="KW-1185">Reference proteome</keyword>
<dbReference type="AlphaFoldDB" id="A0AAD2JPC6"/>
<sequence length="225" mass="25382">MSEKMPVQFKPSKEEHPKPKLNQPPSSRRQSSFFKRLSQRFRRSKGERGADVKALRGCHGADFEGYTELSRGVIGYKCGCFQSTDTSSKERFLVVKGAFCFVFKNEMSPSPKYAIRLAHMKANRDTSDEDTVVLKSSLGDIEYTFVFRNPMSAKQFTRVANKQASLGEIEEVKVRLGHGHLLKKSKSVLFAGKVARAKVDDQPEEKEPISTEQIAQMNLNQMAVI</sequence>
<name>A0AAD2JPC6_9STRA</name>
<comment type="caution">
    <text evidence="2">The sequence shown here is derived from an EMBL/GenBank/DDBJ whole genome shotgun (WGS) entry which is preliminary data.</text>
</comment>
<evidence type="ECO:0000256" key="1">
    <source>
        <dbReference type="SAM" id="MobiDB-lite"/>
    </source>
</evidence>
<reference evidence="2" key="1">
    <citation type="submission" date="2023-08" db="EMBL/GenBank/DDBJ databases">
        <authorList>
            <person name="Audoor S."/>
            <person name="Bilcke G."/>
        </authorList>
    </citation>
    <scope>NUCLEOTIDE SEQUENCE</scope>
</reference>
<feature type="compositionally biased region" description="Polar residues" evidence="1">
    <location>
        <begin position="23"/>
        <end position="33"/>
    </location>
</feature>
<evidence type="ECO:0000313" key="3">
    <source>
        <dbReference type="Proteomes" id="UP001295423"/>
    </source>
</evidence>
<proteinExistence type="predicted"/>
<protein>
    <submittedName>
        <fullName evidence="2">Uncharacterized protein</fullName>
    </submittedName>
</protein>
<dbReference type="EMBL" id="CAKOGP040002424">
    <property type="protein sequence ID" value="CAJ1969614.1"/>
    <property type="molecule type" value="Genomic_DNA"/>
</dbReference>
<accession>A0AAD2JPC6</accession>
<gene>
    <name evidence="2" type="ORF">CYCCA115_LOCUS23800</name>
</gene>
<feature type="region of interest" description="Disordered" evidence="1">
    <location>
        <begin position="1"/>
        <end position="35"/>
    </location>
</feature>
<evidence type="ECO:0000313" key="2">
    <source>
        <dbReference type="EMBL" id="CAJ1969614.1"/>
    </source>
</evidence>
<organism evidence="2 3">
    <name type="scientific">Cylindrotheca closterium</name>
    <dbReference type="NCBI Taxonomy" id="2856"/>
    <lineage>
        <taxon>Eukaryota</taxon>
        <taxon>Sar</taxon>
        <taxon>Stramenopiles</taxon>
        <taxon>Ochrophyta</taxon>
        <taxon>Bacillariophyta</taxon>
        <taxon>Bacillariophyceae</taxon>
        <taxon>Bacillariophycidae</taxon>
        <taxon>Bacillariales</taxon>
        <taxon>Bacillariaceae</taxon>
        <taxon>Cylindrotheca</taxon>
    </lineage>
</organism>
<dbReference type="Proteomes" id="UP001295423">
    <property type="component" value="Unassembled WGS sequence"/>
</dbReference>